<gene>
    <name evidence="1" type="ORF">HHI36_016260</name>
</gene>
<sequence>MKMFSSVKEFSDANRLQSNVDKFFLLSEKNYLNVENCCVVTFHISASSILYQYSLNNQSFDRFSSVKDLGVTLDSGLSFKEHLGKISAKAYKMLGFIRRNASELSTRTIKILYCSLVRSGHEYASSMWSPFYKRGFRRAV</sequence>
<comment type="caution">
    <text evidence="1">The sequence shown here is derived from an EMBL/GenBank/DDBJ whole genome shotgun (WGS) entry which is preliminary data.</text>
</comment>
<evidence type="ECO:0000313" key="1">
    <source>
        <dbReference type="EMBL" id="KAL3278730.1"/>
    </source>
</evidence>
<dbReference type="PANTHER" id="PTHR33332">
    <property type="entry name" value="REVERSE TRANSCRIPTASE DOMAIN-CONTAINING PROTEIN"/>
    <property type="match status" value="1"/>
</dbReference>
<proteinExistence type="predicted"/>
<accession>A0ABD2NJ51</accession>
<dbReference type="Proteomes" id="UP001516400">
    <property type="component" value="Unassembled WGS sequence"/>
</dbReference>
<dbReference type="PRINTS" id="PR01345">
    <property type="entry name" value="CERVTRCPTASE"/>
</dbReference>
<reference evidence="1 2" key="1">
    <citation type="journal article" date="2021" name="BMC Biol.">
        <title>Horizontally acquired antibacterial genes associated with adaptive radiation of ladybird beetles.</title>
        <authorList>
            <person name="Li H.S."/>
            <person name="Tang X.F."/>
            <person name="Huang Y.H."/>
            <person name="Xu Z.Y."/>
            <person name="Chen M.L."/>
            <person name="Du X.Y."/>
            <person name="Qiu B.Y."/>
            <person name="Chen P.T."/>
            <person name="Zhang W."/>
            <person name="Slipinski A."/>
            <person name="Escalona H.E."/>
            <person name="Waterhouse R.M."/>
            <person name="Zwick A."/>
            <person name="Pang H."/>
        </authorList>
    </citation>
    <scope>NUCLEOTIDE SEQUENCE [LARGE SCALE GENOMIC DNA]</scope>
    <source>
        <strain evidence="1">SYSU2018</strain>
    </source>
</reference>
<protein>
    <submittedName>
        <fullName evidence="1">Uncharacterized protein</fullName>
    </submittedName>
</protein>
<dbReference type="EMBL" id="JABFTP020000124">
    <property type="protein sequence ID" value="KAL3278730.1"/>
    <property type="molecule type" value="Genomic_DNA"/>
</dbReference>
<evidence type="ECO:0000313" key="2">
    <source>
        <dbReference type="Proteomes" id="UP001516400"/>
    </source>
</evidence>
<name>A0ABD2NJ51_9CUCU</name>
<organism evidence="1 2">
    <name type="scientific">Cryptolaemus montrouzieri</name>
    <dbReference type="NCBI Taxonomy" id="559131"/>
    <lineage>
        <taxon>Eukaryota</taxon>
        <taxon>Metazoa</taxon>
        <taxon>Ecdysozoa</taxon>
        <taxon>Arthropoda</taxon>
        <taxon>Hexapoda</taxon>
        <taxon>Insecta</taxon>
        <taxon>Pterygota</taxon>
        <taxon>Neoptera</taxon>
        <taxon>Endopterygota</taxon>
        <taxon>Coleoptera</taxon>
        <taxon>Polyphaga</taxon>
        <taxon>Cucujiformia</taxon>
        <taxon>Coccinelloidea</taxon>
        <taxon>Coccinellidae</taxon>
        <taxon>Scymninae</taxon>
        <taxon>Scymnini</taxon>
        <taxon>Cryptolaemus</taxon>
    </lineage>
</organism>
<dbReference type="AlphaFoldDB" id="A0ABD2NJ51"/>
<keyword evidence="2" id="KW-1185">Reference proteome</keyword>